<dbReference type="InterPro" id="IPR018062">
    <property type="entry name" value="HTH_AraC-typ_CS"/>
</dbReference>
<dbReference type="SMART" id="SM00342">
    <property type="entry name" value="HTH_ARAC"/>
    <property type="match status" value="1"/>
</dbReference>
<keyword evidence="3" id="KW-0804">Transcription</keyword>
<dbReference type="Gene3D" id="1.10.10.60">
    <property type="entry name" value="Homeodomain-like"/>
    <property type="match status" value="2"/>
</dbReference>
<organism evidence="5 6">
    <name type="scientific">Xylanibacter caecicola</name>
    <dbReference type="NCBI Taxonomy" id="2736294"/>
    <lineage>
        <taxon>Bacteria</taxon>
        <taxon>Pseudomonadati</taxon>
        <taxon>Bacteroidota</taxon>
        <taxon>Bacteroidia</taxon>
        <taxon>Bacteroidales</taxon>
        <taxon>Prevotellaceae</taxon>
        <taxon>Xylanibacter</taxon>
    </lineage>
</organism>
<keyword evidence="1" id="KW-0805">Transcription regulation</keyword>
<dbReference type="PANTHER" id="PTHR43280">
    <property type="entry name" value="ARAC-FAMILY TRANSCRIPTIONAL REGULATOR"/>
    <property type="match status" value="1"/>
</dbReference>
<dbReference type="SUPFAM" id="SSF46689">
    <property type="entry name" value="Homeodomain-like"/>
    <property type="match status" value="1"/>
</dbReference>
<dbReference type="PANTHER" id="PTHR43280:SF29">
    <property type="entry name" value="ARAC-FAMILY TRANSCRIPTIONAL REGULATOR"/>
    <property type="match status" value="1"/>
</dbReference>
<accession>A0ABX2B601</accession>
<sequence>MDPKTRKELKEKIFYVVKTKRMYKKNDYTVRQLAEDLKTNPRYVSMVLSECYGMNYKTFVNKFRVEDAMAMLSNEEYDSMNVEDIGTAAGFLNKQSFFTYFIKIAGTTPLRYRKNVRG</sequence>
<evidence type="ECO:0000313" key="6">
    <source>
        <dbReference type="Proteomes" id="UP000820977"/>
    </source>
</evidence>
<keyword evidence="2" id="KW-0238">DNA-binding</keyword>
<evidence type="ECO:0000256" key="3">
    <source>
        <dbReference type="ARBA" id="ARBA00023163"/>
    </source>
</evidence>
<comment type="caution">
    <text evidence="5">The sequence shown here is derived from an EMBL/GenBank/DDBJ whole genome shotgun (WGS) entry which is preliminary data.</text>
</comment>
<dbReference type="InterPro" id="IPR018060">
    <property type="entry name" value="HTH_AraC"/>
</dbReference>
<dbReference type="Proteomes" id="UP000820977">
    <property type="component" value="Unassembled WGS sequence"/>
</dbReference>
<dbReference type="PROSITE" id="PS01124">
    <property type="entry name" value="HTH_ARAC_FAMILY_2"/>
    <property type="match status" value="1"/>
</dbReference>
<evidence type="ECO:0000256" key="2">
    <source>
        <dbReference type="ARBA" id="ARBA00023125"/>
    </source>
</evidence>
<proteinExistence type="predicted"/>
<evidence type="ECO:0000259" key="4">
    <source>
        <dbReference type="PROSITE" id="PS01124"/>
    </source>
</evidence>
<dbReference type="EMBL" id="JABKKJ010000028">
    <property type="protein sequence ID" value="NPE26110.1"/>
    <property type="molecule type" value="Genomic_DNA"/>
</dbReference>
<name>A0ABX2B601_9BACT</name>
<dbReference type="Pfam" id="PF12833">
    <property type="entry name" value="HTH_18"/>
    <property type="match status" value="1"/>
</dbReference>
<evidence type="ECO:0000313" key="5">
    <source>
        <dbReference type="EMBL" id="NPE26110.1"/>
    </source>
</evidence>
<reference evidence="5 6" key="1">
    <citation type="submission" date="2020-05" db="EMBL/GenBank/DDBJ databases">
        <title>Distinct polysaccharide utilization as determinants for interspecies competition between intestinal Prevotella spp.</title>
        <authorList>
            <person name="Galvez E.J.C."/>
            <person name="Iljazovic A."/>
            <person name="Strowig T."/>
        </authorList>
    </citation>
    <scope>NUCLEOTIDE SEQUENCE [LARGE SCALE GENOMIC DNA]</scope>
    <source>
        <strain evidence="5 6">PCHR</strain>
    </source>
</reference>
<feature type="domain" description="HTH araC/xylS-type" evidence="4">
    <location>
        <begin position="11"/>
        <end position="115"/>
    </location>
</feature>
<evidence type="ECO:0000256" key="1">
    <source>
        <dbReference type="ARBA" id="ARBA00023015"/>
    </source>
</evidence>
<dbReference type="InterPro" id="IPR009057">
    <property type="entry name" value="Homeodomain-like_sf"/>
</dbReference>
<gene>
    <name evidence="5" type="ORF">HPS54_11425</name>
</gene>
<protein>
    <submittedName>
        <fullName evidence="5">AraC family transcriptional regulator</fullName>
    </submittedName>
</protein>
<dbReference type="PROSITE" id="PS00041">
    <property type="entry name" value="HTH_ARAC_FAMILY_1"/>
    <property type="match status" value="1"/>
</dbReference>
<keyword evidence="6" id="KW-1185">Reference proteome</keyword>